<dbReference type="GO" id="GO:0005739">
    <property type="term" value="C:mitochondrion"/>
    <property type="evidence" value="ECO:0007669"/>
    <property type="project" value="TreeGrafter"/>
</dbReference>
<dbReference type="AlphaFoldDB" id="A0AAW1UZC2"/>
<evidence type="ECO:0000256" key="2">
    <source>
        <dbReference type="ARBA" id="ARBA00023027"/>
    </source>
</evidence>
<keyword evidence="4" id="KW-1185">Reference proteome</keyword>
<accession>A0AAW1UZC2</accession>
<keyword evidence="2" id="KW-0520">NAD</keyword>
<dbReference type="EMBL" id="JARQZJ010000095">
    <property type="protein sequence ID" value="KAK9885320.1"/>
    <property type="molecule type" value="Genomic_DNA"/>
</dbReference>
<organism evidence="3 4">
    <name type="scientific">Henosepilachna vigintioctopunctata</name>
    <dbReference type="NCBI Taxonomy" id="420089"/>
    <lineage>
        <taxon>Eukaryota</taxon>
        <taxon>Metazoa</taxon>
        <taxon>Ecdysozoa</taxon>
        <taxon>Arthropoda</taxon>
        <taxon>Hexapoda</taxon>
        <taxon>Insecta</taxon>
        <taxon>Pterygota</taxon>
        <taxon>Neoptera</taxon>
        <taxon>Endopterygota</taxon>
        <taxon>Coleoptera</taxon>
        <taxon>Polyphaga</taxon>
        <taxon>Cucujiformia</taxon>
        <taxon>Coccinelloidea</taxon>
        <taxon>Coccinellidae</taxon>
        <taxon>Epilachninae</taxon>
        <taxon>Epilachnini</taxon>
        <taxon>Henosepilachna</taxon>
    </lineage>
</organism>
<dbReference type="Proteomes" id="UP001431783">
    <property type="component" value="Unassembled WGS sequence"/>
</dbReference>
<evidence type="ECO:0000256" key="1">
    <source>
        <dbReference type="ARBA" id="ARBA00023002"/>
    </source>
</evidence>
<dbReference type="PANTHER" id="PTHR11540">
    <property type="entry name" value="MALATE AND LACTATE DEHYDROGENASE"/>
    <property type="match status" value="1"/>
</dbReference>
<keyword evidence="1" id="KW-0560">Oxidoreductase</keyword>
<dbReference type="InterPro" id="IPR015955">
    <property type="entry name" value="Lactate_DH/Glyco_Ohase_4_C"/>
</dbReference>
<gene>
    <name evidence="3" type="ORF">WA026_010813</name>
</gene>
<dbReference type="GO" id="GO:0030060">
    <property type="term" value="F:L-malate dehydrogenase (NAD+) activity"/>
    <property type="evidence" value="ECO:0007669"/>
    <property type="project" value="TreeGrafter"/>
</dbReference>
<dbReference type="PANTHER" id="PTHR11540:SF16">
    <property type="entry name" value="MALATE DEHYDROGENASE, MITOCHONDRIAL"/>
    <property type="match status" value="1"/>
</dbReference>
<evidence type="ECO:0000313" key="3">
    <source>
        <dbReference type="EMBL" id="KAK9885320.1"/>
    </source>
</evidence>
<sequence>MTPLVTDIFRKTLWYHPAKIFGFPGPVSIVVNSEVAHHQTFDPQIVDVPVTGGPDLESIVPVFSRANPCPVDKESSVLFAARLRGIDPSDFPRKAQPADGFVNIPYPEAIALNRLISAIAYGIHGDEQAIGYAHVRTNIVKTCRFMVSQVKFGPEGVVHNYGIPKLSNFEQDLLERAVAMLSSKEQMAAEYLEYYLSKRRDILPRFKQQEVDEYLEKKKTLMKC</sequence>
<name>A0AAW1UZC2_9CUCU</name>
<comment type="caution">
    <text evidence="3">The sequence shown here is derived from an EMBL/GenBank/DDBJ whole genome shotgun (WGS) entry which is preliminary data.</text>
</comment>
<dbReference type="SUPFAM" id="SSF56327">
    <property type="entry name" value="LDH C-terminal domain-like"/>
    <property type="match status" value="1"/>
</dbReference>
<proteinExistence type="predicted"/>
<dbReference type="GO" id="GO:0006099">
    <property type="term" value="P:tricarboxylic acid cycle"/>
    <property type="evidence" value="ECO:0007669"/>
    <property type="project" value="TreeGrafter"/>
</dbReference>
<protein>
    <submittedName>
        <fullName evidence="3">Uncharacterized protein</fullName>
    </submittedName>
</protein>
<evidence type="ECO:0000313" key="4">
    <source>
        <dbReference type="Proteomes" id="UP001431783"/>
    </source>
</evidence>
<dbReference type="Gene3D" id="3.90.110.10">
    <property type="entry name" value="Lactate dehydrogenase/glycoside hydrolase, family 4, C-terminal"/>
    <property type="match status" value="1"/>
</dbReference>
<reference evidence="3 4" key="1">
    <citation type="submission" date="2023-03" db="EMBL/GenBank/DDBJ databases">
        <title>Genome insight into feeding habits of ladybird beetles.</title>
        <authorList>
            <person name="Li H.-S."/>
            <person name="Huang Y.-H."/>
            <person name="Pang H."/>
        </authorList>
    </citation>
    <scope>NUCLEOTIDE SEQUENCE [LARGE SCALE GENOMIC DNA]</scope>
    <source>
        <strain evidence="3">SYSU_2023b</strain>
        <tissue evidence="3">Whole body</tissue>
    </source>
</reference>